<dbReference type="Pfam" id="PF02771">
    <property type="entry name" value="Acyl-CoA_dh_N"/>
    <property type="match status" value="1"/>
</dbReference>
<name>A0A8J3GQR5_9MICO</name>
<dbReference type="InterPro" id="IPR037069">
    <property type="entry name" value="AcylCoA_DH/ox_N_sf"/>
</dbReference>
<dbReference type="Pfam" id="PF00441">
    <property type="entry name" value="Acyl-CoA_dh_1"/>
    <property type="match status" value="1"/>
</dbReference>
<gene>
    <name evidence="9" type="primary">gcdH</name>
    <name evidence="9" type="ORF">GCM10011600_15720</name>
</gene>
<keyword evidence="10" id="KW-1185">Reference proteome</keyword>
<dbReference type="InterPro" id="IPR009075">
    <property type="entry name" value="AcylCo_DH/oxidase_C"/>
</dbReference>
<evidence type="ECO:0000256" key="5">
    <source>
        <dbReference type="RuleBase" id="RU362125"/>
    </source>
</evidence>
<sequence>MNLTPLASDFYGFENALQDREKAVLAKLRHFLETEVKPIVNDHWARAEWLPASVVKGLAEIGVFGMPWKETQPFENSAVFRGWVALELARIDASVATLVGMQNGLVMGAVGVAGSPEQRAEWLPKFASAEWLGCFALTEPLSGSDSARGLRTVAERDGDDWVITGEKRWIGSGTIATHAIVWAKSTEDGEVKGFLVPTDTPGWSASRIENKQALRIVQNADITLDKVRVPAGMKLANANSFRDTASVLRLTRAEVAWAAVGNSIGAYEGAVKYGAQREQFGKTIDGHQLIQEHYAKMLGNITSSIALCTRVSAMLDEGTQKDEHAALAKEFAASRMRETVAWARESMGGNGIVLDYDVMRHFADAEALYSYEGTREMNALIVGRAITGKAAFV</sequence>
<feature type="domain" description="Acyl-CoA dehydrogenase/oxidase N-terminal" evidence="8">
    <location>
        <begin position="19"/>
        <end position="130"/>
    </location>
</feature>
<keyword evidence="4 5" id="KW-0274">FAD</keyword>
<dbReference type="Gene3D" id="2.40.110.10">
    <property type="entry name" value="Butyryl-CoA Dehydrogenase, subunit A, domain 2"/>
    <property type="match status" value="1"/>
</dbReference>
<keyword evidence="5" id="KW-0560">Oxidoreductase</keyword>
<evidence type="ECO:0000256" key="1">
    <source>
        <dbReference type="ARBA" id="ARBA00001974"/>
    </source>
</evidence>
<dbReference type="Gene3D" id="1.20.140.10">
    <property type="entry name" value="Butyryl-CoA Dehydrogenase, subunit A, domain 3"/>
    <property type="match status" value="1"/>
</dbReference>
<proteinExistence type="inferred from homology"/>
<comment type="similarity">
    <text evidence="2 5">Belongs to the acyl-CoA dehydrogenase family.</text>
</comment>
<dbReference type="InterPro" id="IPR045008">
    <property type="entry name" value="ACX4-like"/>
</dbReference>
<dbReference type="EMBL" id="BNAI01000002">
    <property type="protein sequence ID" value="GHF15559.1"/>
    <property type="molecule type" value="Genomic_DNA"/>
</dbReference>
<evidence type="ECO:0000256" key="3">
    <source>
        <dbReference type="ARBA" id="ARBA00022630"/>
    </source>
</evidence>
<evidence type="ECO:0000259" key="8">
    <source>
        <dbReference type="Pfam" id="PF02771"/>
    </source>
</evidence>
<dbReference type="InterPro" id="IPR046373">
    <property type="entry name" value="Acyl-CoA_Oxase/DH_mid-dom_sf"/>
</dbReference>
<dbReference type="SUPFAM" id="SSF47203">
    <property type="entry name" value="Acyl-CoA dehydrogenase C-terminal domain-like"/>
    <property type="match status" value="1"/>
</dbReference>
<dbReference type="GO" id="GO:0003995">
    <property type="term" value="F:acyl-CoA dehydrogenase activity"/>
    <property type="evidence" value="ECO:0007669"/>
    <property type="project" value="InterPro"/>
</dbReference>
<dbReference type="InterPro" id="IPR036250">
    <property type="entry name" value="AcylCo_DH-like_C"/>
</dbReference>
<accession>A0A8J3GQR5</accession>
<evidence type="ECO:0000313" key="10">
    <source>
        <dbReference type="Proteomes" id="UP000617531"/>
    </source>
</evidence>
<evidence type="ECO:0000259" key="6">
    <source>
        <dbReference type="Pfam" id="PF00441"/>
    </source>
</evidence>
<dbReference type="Pfam" id="PF02770">
    <property type="entry name" value="Acyl-CoA_dh_M"/>
    <property type="match status" value="1"/>
</dbReference>
<dbReference type="SUPFAM" id="SSF56645">
    <property type="entry name" value="Acyl-CoA dehydrogenase NM domain-like"/>
    <property type="match status" value="1"/>
</dbReference>
<dbReference type="RefSeq" id="WP_191282902.1">
    <property type="nucleotide sequence ID" value="NZ_BNAI01000002.1"/>
</dbReference>
<dbReference type="GO" id="GO:0006635">
    <property type="term" value="P:fatty acid beta-oxidation"/>
    <property type="evidence" value="ECO:0007669"/>
    <property type="project" value="InterPro"/>
</dbReference>
<dbReference type="Gene3D" id="1.10.540.10">
    <property type="entry name" value="Acyl-CoA dehydrogenase/oxidase, N-terminal domain"/>
    <property type="match status" value="1"/>
</dbReference>
<dbReference type="GO" id="GO:0050660">
    <property type="term" value="F:flavin adenine dinucleotide binding"/>
    <property type="evidence" value="ECO:0007669"/>
    <property type="project" value="InterPro"/>
</dbReference>
<evidence type="ECO:0000256" key="4">
    <source>
        <dbReference type="ARBA" id="ARBA00022827"/>
    </source>
</evidence>
<dbReference type="PANTHER" id="PTHR43188">
    <property type="entry name" value="ACYL-COENZYME A OXIDASE"/>
    <property type="match status" value="1"/>
</dbReference>
<dbReference type="InterPro" id="IPR006089">
    <property type="entry name" value="Acyl-CoA_DH_CS"/>
</dbReference>
<reference evidence="9" key="2">
    <citation type="submission" date="2020-09" db="EMBL/GenBank/DDBJ databases">
        <authorList>
            <person name="Sun Q."/>
            <person name="Zhou Y."/>
        </authorList>
    </citation>
    <scope>NUCLEOTIDE SEQUENCE</scope>
    <source>
        <strain evidence="9">CGMCC 1.16548</strain>
    </source>
</reference>
<evidence type="ECO:0000259" key="7">
    <source>
        <dbReference type="Pfam" id="PF02770"/>
    </source>
</evidence>
<dbReference type="AlphaFoldDB" id="A0A8J3GQR5"/>
<dbReference type="InterPro" id="IPR009100">
    <property type="entry name" value="AcylCoA_DH/oxidase_NM_dom_sf"/>
</dbReference>
<dbReference type="InterPro" id="IPR006091">
    <property type="entry name" value="Acyl-CoA_Oxase/DH_mid-dom"/>
</dbReference>
<comment type="cofactor">
    <cofactor evidence="1 5">
        <name>FAD</name>
        <dbReference type="ChEBI" id="CHEBI:57692"/>
    </cofactor>
</comment>
<comment type="caution">
    <text evidence="9">The sequence shown here is derived from an EMBL/GenBank/DDBJ whole genome shotgun (WGS) entry which is preliminary data.</text>
</comment>
<feature type="domain" description="Acyl-CoA dehydrogenase/oxidase C-terminal" evidence="6">
    <location>
        <begin position="245"/>
        <end position="386"/>
    </location>
</feature>
<dbReference type="PANTHER" id="PTHR43188:SF1">
    <property type="entry name" value="ACYL-COA DEHYDROGENASE"/>
    <property type="match status" value="1"/>
</dbReference>
<evidence type="ECO:0000256" key="2">
    <source>
        <dbReference type="ARBA" id="ARBA00009347"/>
    </source>
</evidence>
<dbReference type="PROSITE" id="PS00073">
    <property type="entry name" value="ACYL_COA_DH_2"/>
    <property type="match status" value="1"/>
</dbReference>
<dbReference type="Proteomes" id="UP000617531">
    <property type="component" value="Unassembled WGS sequence"/>
</dbReference>
<evidence type="ECO:0000313" key="9">
    <source>
        <dbReference type="EMBL" id="GHF15559.1"/>
    </source>
</evidence>
<dbReference type="InterPro" id="IPR013786">
    <property type="entry name" value="AcylCoA_DH/ox_N"/>
</dbReference>
<reference evidence="9" key="1">
    <citation type="journal article" date="2014" name="Int. J. Syst. Evol. Microbiol.">
        <title>Complete genome sequence of Corynebacterium casei LMG S-19264T (=DSM 44701T), isolated from a smear-ripened cheese.</title>
        <authorList>
            <consortium name="US DOE Joint Genome Institute (JGI-PGF)"/>
            <person name="Walter F."/>
            <person name="Albersmeier A."/>
            <person name="Kalinowski J."/>
            <person name="Ruckert C."/>
        </authorList>
    </citation>
    <scope>NUCLEOTIDE SEQUENCE</scope>
    <source>
        <strain evidence="9">CGMCC 1.16548</strain>
    </source>
</reference>
<organism evidence="9 10">
    <name type="scientific">Pseudolysinimonas yzui</name>
    <dbReference type="NCBI Taxonomy" id="2708254"/>
    <lineage>
        <taxon>Bacteria</taxon>
        <taxon>Bacillati</taxon>
        <taxon>Actinomycetota</taxon>
        <taxon>Actinomycetes</taxon>
        <taxon>Micrococcales</taxon>
        <taxon>Microbacteriaceae</taxon>
        <taxon>Pseudolysinimonas</taxon>
    </lineage>
</organism>
<protein>
    <submittedName>
        <fullName evidence="9">Glutaryl-CoA dehydrogenase</fullName>
    </submittedName>
</protein>
<keyword evidence="3 5" id="KW-0285">Flavoprotein</keyword>
<feature type="domain" description="Acyl-CoA oxidase/dehydrogenase middle" evidence="7">
    <location>
        <begin position="134"/>
        <end position="227"/>
    </location>
</feature>